<feature type="region of interest" description="Disordered" evidence="3">
    <location>
        <begin position="511"/>
        <end position="591"/>
    </location>
</feature>
<dbReference type="PANTHER" id="PTHR15454:SF56">
    <property type="entry name" value="PROTEIN PHOSPHATASE 1 REGULATORY SUBUNIT 7-RELATED"/>
    <property type="match status" value="1"/>
</dbReference>
<accession>A0ABR1IV26</accession>
<dbReference type="SMART" id="SM00369">
    <property type="entry name" value="LRR_TYP"/>
    <property type="match status" value="5"/>
</dbReference>
<evidence type="ECO:0000256" key="2">
    <source>
        <dbReference type="ARBA" id="ARBA00022737"/>
    </source>
</evidence>
<dbReference type="PROSITE" id="PS51450">
    <property type="entry name" value="LRR"/>
    <property type="match status" value="3"/>
</dbReference>
<keyword evidence="2" id="KW-0677">Repeat</keyword>
<evidence type="ECO:0000313" key="5">
    <source>
        <dbReference type="Proteomes" id="UP001498398"/>
    </source>
</evidence>
<dbReference type="EMBL" id="JBANRG010000060">
    <property type="protein sequence ID" value="KAK7441990.1"/>
    <property type="molecule type" value="Genomic_DNA"/>
</dbReference>
<feature type="region of interest" description="Disordered" evidence="3">
    <location>
        <begin position="458"/>
        <end position="491"/>
    </location>
</feature>
<feature type="compositionally biased region" description="Basic and acidic residues" evidence="3">
    <location>
        <begin position="533"/>
        <end position="546"/>
    </location>
</feature>
<feature type="compositionally biased region" description="Low complexity" evidence="3">
    <location>
        <begin position="511"/>
        <end position="531"/>
    </location>
</feature>
<dbReference type="PANTHER" id="PTHR15454">
    <property type="entry name" value="NISCHARIN RELATED"/>
    <property type="match status" value="1"/>
</dbReference>
<dbReference type="Gene3D" id="3.80.10.10">
    <property type="entry name" value="Ribonuclease Inhibitor"/>
    <property type="match status" value="2"/>
</dbReference>
<evidence type="ECO:0000313" key="4">
    <source>
        <dbReference type="EMBL" id="KAK7441990.1"/>
    </source>
</evidence>
<keyword evidence="1" id="KW-0433">Leucine-rich repeat</keyword>
<dbReference type="InterPro" id="IPR032675">
    <property type="entry name" value="LRR_dom_sf"/>
</dbReference>
<feature type="compositionally biased region" description="Low complexity" evidence="3">
    <location>
        <begin position="565"/>
        <end position="577"/>
    </location>
</feature>
<proteinExistence type="predicted"/>
<reference evidence="4 5" key="1">
    <citation type="submission" date="2024-01" db="EMBL/GenBank/DDBJ databases">
        <title>A draft genome for the cacao thread blight pathogen Marasmiellus scandens.</title>
        <authorList>
            <person name="Baruah I.K."/>
            <person name="Leung J."/>
            <person name="Bukari Y."/>
            <person name="Amoako-Attah I."/>
            <person name="Meinhardt L.W."/>
            <person name="Bailey B.A."/>
            <person name="Cohen S.P."/>
        </authorList>
    </citation>
    <scope>NUCLEOTIDE SEQUENCE [LARGE SCALE GENOMIC DNA]</scope>
    <source>
        <strain evidence="4 5">GH-19</strain>
    </source>
</reference>
<sequence>MSRLPPPSSSARSRSPMKPAPSPTKLRPAATTPIRATTPVRTRTKSSTGRTTPHKPIEKEEPPPTPTMSIKEQIALKRAEAKKAMTARNGGGGGLDDMSSLEDAIPGAPAAPPEEDILGRWSVRETIERARSSGSINLSSRSLQCLPPELYEIHLGITPDPLKSVPNPTPLPPSEPSAAAQRRGKRDNPAWFEAQDLQTLKAPTNEILEIQHEISLFGSLKVVDLHKNKLSSLPQSFGDLTNLTTLDLSNNALTSIPTNIFTFPELTHLNLSNNQLTSLPFNEPFASGRKFESGGGGSFFAPTVTRANSPVPRLVTFDASNNKITADAIDLVLPLSLVKVNLSSNPLGMNALALIKKLGSLPSLRELGLQKADIGDEAFPKDLTPASPFPKLRILDLEETRATLDAVQTALHGVQQEITLQTTVEDPPEGVLRLTVGKKVFKEAWEIETEKKAKARAARQVHEEGINWGSGSTPGAGRKVRAAAAPAEKEQWEIEAEQGLLSEGAKRRLRAQAANAASATSATTSESQSSEPVKPKQRGEVVKESWEIEAEQGLLTEGGKRRARAQAAAAASSSSTAPENKKASTGLGVGEPSSLQIHSSSNTFSLSNLQYYSESSQTLTLPASTPPSKAHSRAFSMAPNVSSISPSGSTTDLAVPVPSAPLAEIAAESFSAHLRVLVLANRRKDKSFTLPTSFGSALLPNLEELDLEGCNFTDAVPVARYNPEATNADGVSPTRTSESLLPLLSTLFPRLLSLNLSYNILSSSTLTTENLSSLILAAPHKKGMKNLILRGNRITELDGFVGLSEMFKGHRDVPGWKLDELDLRDNEISKLPAEMGLLPLEVFLVDGNPFRVPPRRIWEREGTKGLLSWLRGRIE</sequence>
<feature type="compositionally biased region" description="Low complexity" evidence="3">
    <location>
        <begin position="27"/>
        <end position="51"/>
    </location>
</feature>
<dbReference type="InterPro" id="IPR003591">
    <property type="entry name" value="Leu-rich_rpt_typical-subtyp"/>
</dbReference>
<evidence type="ECO:0000256" key="3">
    <source>
        <dbReference type="SAM" id="MobiDB-lite"/>
    </source>
</evidence>
<evidence type="ECO:0000256" key="1">
    <source>
        <dbReference type="ARBA" id="ARBA00022614"/>
    </source>
</evidence>
<dbReference type="SUPFAM" id="SSF52058">
    <property type="entry name" value="L domain-like"/>
    <property type="match status" value="1"/>
</dbReference>
<feature type="region of interest" description="Disordered" evidence="3">
    <location>
        <begin position="1"/>
        <end position="69"/>
    </location>
</feature>
<comment type="caution">
    <text evidence="4">The sequence shown here is derived from an EMBL/GenBank/DDBJ whole genome shotgun (WGS) entry which is preliminary data.</text>
</comment>
<organism evidence="4 5">
    <name type="scientific">Marasmiellus scandens</name>
    <dbReference type="NCBI Taxonomy" id="2682957"/>
    <lineage>
        <taxon>Eukaryota</taxon>
        <taxon>Fungi</taxon>
        <taxon>Dikarya</taxon>
        <taxon>Basidiomycota</taxon>
        <taxon>Agaricomycotina</taxon>
        <taxon>Agaricomycetes</taxon>
        <taxon>Agaricomycetidae</taxon>
        <taxon>Agaricales</taxon>
        <taxon>Marasmiineae</taxon>
        <taxon>Omphalotaceae</taxon>
        <taxon>Marasmiellus</taxon>
    </lineage>
</organism>
<name>A0ABR1IV26_9AGAR</name>
<keyword evidence="5" id="KW-1185">Reference proteome</keyword>
<protein>
    <recommendedName>
        <fullName evidence="6">Leucine-rich repeat-containing protein 40</fullName>
    </recommendedName>
</protein>
<gene>
    <name evidence="4" type="ORF">VKT23_016268</name>
</gene>
<dbReference type="Pfam" id="PF13855">
    <property type="entry name" value="LRR_8"/>
    <property type="match status" value="1"/>
</dbReference>
<feature type="region of interest" description="Disordered" evidence="3">
    <location>
        <begin position="161"/>
        <end position="187"/>
    </location>
</feature>
<dbReference type="InterPro" id="IPR001611">
    <property type="entry name" value="Leu-rich_rpt"/>
</dbReference>
<dbReference type="PRINTS" id="PR00019">
    <property type="entry name" value="LEURICHRPT"/>
</dbReference>
<evidence type="ECO:0008006" key="6">
    <source>
        <dbReference type="Google" id="ProtNLM"/>
    </source>
</evidence>
<dbReference type="Proteomes" id="UP001498398">
    <property type="component" value="Unassembled WGS sequence"/>
</dbReference>